<evidence type="ECO:0000313" key="1">
    <source>
        <dbReference type="EMBL" id="KAH6938210.1"/>
    </source>
</evidence>
<dbReference type="Proteomes" id="UP000821845">
    <property type="component" value="Chromosome 2"/>
</dbReference>
<name>A0ACB7SUC5_HYAAI</name>
<evidence type="ECO:0000313" key="2">
    <source>
        <dbReference type="Proteomes" id="UP000821845"/>
    </source>
</evidence>
<dbReference type="EMBL" id="CM023482">
    <property type="protein sequence ID" value="KAH6938210.1"/>
    <property type="molecule type" value="Genomic_DNA"/>
</dbReference>
<proteinExistence type="predicted"/>
<gene>
    <name evidence="1" type="ORF">HPB50_007760</name>
</gene>
<reference evidence="1" key="1">
    <citation type="submission" date="2020-05" db="EMBL/GenBank/DDBJ databases">
        <title>Large-scale comparative analyses of tick genomes elucidate their genetic diversity and vector capacities.</title>
        <authorList>
            <person name="Jia N."/>
            <person name="Wang J."/>
            <person name="Shi W."/>
            <person name="Du L."/>
            <person name="Sun Y."/>
            <person name="Zhan W."/>
            <person name="Jiang J."/>
            <person name="Wang Q."/>
            <person name="Zhang B."/>
            <person name="Ji P."/>
            <person name="Sakyi L.B."/>
            <person name="Cui X."/>
            <person name="Yuan T."/>
            <person name="Jiang B."/>
            <person name="Yang W."/>
            <person name="Lam T.T.-Y."/>
            <person name="Chang Q."/>
            <person name="Ding S."/>
            <person name="Wang X."/>
            <person name="Zhu J."/>
            <person name="Ruan X."/>
            <person name="Zhao L."/>
            <person name="Wei J."/>
            <person name="Que T."/>
            <person name="Du C."/>
            <person name="Cheng J."/>
            <person name="Dai P."/>
            <person name="Han X."/>
            <person name="Huang E."/>
            <person name="Gao Y."/>
            <person name="Liu J."/>
            <person name="Shao H."/>
            <person name="Ye R."/>
            <person name="Li L."/>
            <person name="Wei W."/>
            <person name="Wang X."/>
            <person name="Wang C."/>
            <person name="Yang T."/>
            <person name="Huo Q."/>
            <person name="Li W."/>
            <person name="Guo W."/>
            <person name="Chen H."/>
            <person name="Zhou L."/>
            <person name="Ni X."/>
            <person name="Tian J."/>
            <person name="Zhou Y."/>
            <person name="Sheng Y."/>
            <person name="Liu T."/>
            <person name="Pan Y."/>
            <person name="Xia L."/>
            <person name="Li J."/>
            <person name="Zhao F."/>
            <person name="Cao W."/>
        </authorList>
    </citation>
    <scope>NUCLEOTIDE SEQUENCE</scope>
    <source>
        <strain evidence="1">Hyas-2018</strain>
    </source>
</reference>
<keyword evidence="2" id="KW-1185">Reference proteome</keyword>
<sequence>MQARQAEAKAVRLKAAFQIYLVQKATGPETISSPDAAMFGLQRSHSMLLAQHSPPPPDAYGGQQPATAGNVLPTDGTRVTQGQQATPFSPPQFSNDAMNLSPVDLISPPPPAASGDPGIGGRSTDEMDEWSGWRRRPVGLRALAGAREMGTVSQRRSRPDIRARRRQSSVAGITVMAQETGDKDAMNLSPVGPDQSSSASGRR</sequence>
<protein>
    <submittedName>
        <fullName evidence="1">Uncharacterized protein</fullName>
    </submittedName>
</protein>
<comment type="caution">
    <text evidence="1">The sequence shown here is derived from an EMBL/GenBank/DDBJ whole genome shotgun (WGS) entry which is preliminary data.</text>
</comment>
<organism evidence="1 2">
    <name type="scientific">Hyalomma asiaticum</name>
    <name type="common">Tick</name>
    <dbReference type="NCBI Taxonomy" id="266040"/>
    <lineage>
        <taxon>Eukaryota</taxon>
        <taxon>Metazoa</taxon>
        <taxon>Ecdysozoa</taxon>
        <taxon>Arthropoda</taxon>
        <taxon>Chelicerata</taxon>
        <taxon>Arachnida</taxon>
        <taxon>Acari</taxon>
        <taxon>Parasitiformes</taxon>
        <taxon>Ixodida</taxon>
        <taxon>Ixodoidea</taxon>
        <taxon>Ixodidae</taxon>
        <taxon>Hyalomminae</taxon>
        <taxon>Hyalomma</taxon>
    </lineage>
</organism>
<accession>A0ACB7SUC5</accession>